<feature type="domain" description="Glycosyltransferase 2-like" evidence="2">
    <location>
        <begin position="71"/>
        <end position="116"/>
    </location>
</feature>
<dbReference type="Proteomes" id="UP000751190">
    <property type="component" value="Unassembled WGS sequence"/>
</dbReference>
<dbReference type="InterPro" id="IPR050834">
    <property type="entry name" value="Glycosyltransf_2"/>
</dbReference>
<feature type="domain" description="Glycosyltransferase 2-like" evidence="2">
    <location>
        <begin position="161"/>
        <end position="225"/>
    </location>
</feature>
<dbReference type="InterPro" id="IPR029044">
    <property type="entry name" value="Nucleotide-diphossugar_trans"/>
</dbReference>
<dbReference type="AlphaFoldDB" id="A0A8J6CAK2"/>
<dbReference type="Gene3D" id="3.90.550.10">
    <property type="entry name" value="Spore Coat Polysaccharide Biosynthesis Protein SpsA, Chain A"/>
    <property type="match status" value="1"/>
</dbReference>
<dbReference type="OrthoDB" id="10266983at2759"/>
<evidence type="ECO:0000313" key="3">
    <source>
        <dbReference type="EMBL" id="KAG8467737.1"/>
    </source>
</evidence>
<keyword evidence="1" id="KW-0472">Membrane</keyword>
<dbReference type="PANTHER" id="PTHR43685:SF2">
    <property type="entry name" value="GLYCOSYLTRANSFERASE 2-LIKE DOMAIN-CONTAINING PROTEIN"/>
    <property type="match status" value="1"/>
</dbReference>
<dbReference type="EMBL" id="JAGTXO010000005">
    <property type="protein sequence ID" value="KAG8467737.1"/>
    <property type="molecule type" value="Genomic_DNA"/>
</dbReference>
<organism evidence="3 4">
    <name type="scientific">Diacronema lutheri</name>
    <name type="common">Unicellular marine alga</name>
    <name type="synonym">Monochrysis lutheri</name>
    <dbReference type="NCBI Taxonomy" id="2081491"/>
    <lineage>
        <taxon>Eukaryota</taxon>
        <taxon>Haptista</taxon>
        <taxon>Haptophyta</taxon>
        <taxon>Pavlovophyceae</taxon>
        <taxon>Pavlovales</taxon>
        <taxon>Pavlovaceae</taxon>
        <taxon>Diacronema</taxon>
    </lineage>
</organism>
<gene>
    <name evidence="3" type="ORF">KFE25_006789</name>
</gene>
<dbReference type="OMA" id="SAWICCV"/>
<name>A0A8J6CAK2_DIALT</name>
<accession>A0A8J6CAK2</accession>
<dbReference type="CDD" id="cd00761">
    <property type="entry name" value="Glyco_tranf_GTA_type"/>
    <property type="match status" value="1"/>
</dbReference>
<proteinExistence type="predicted"/>
<evidence type="ECO:0000259" key="2">
    <source>
        <dbReference type="Pfam" id="PF00535"/>
    </source>
</evidence>
<dbReference type="SUPFAM" id="SSF53448">
    <property type="entry name" value="Nucleotide-diphospho-sugar transferases"/>
    <property type="match status" value="1"/>
</dbReference>
<protein>
    <recommendedName>
        <fullName evidence="2">Glycosyltransferase 2-like domain-containing protein</fullName>
    </recommendedName>
</protein>
<keyword evidence="4" id="KW-1185">Reference proteome</keyword>
<keyword evidence="1" id="KW-1133">Transmembrane helix</keyword>
<dbReference type="PANTHER" id="PTHR43685">
    <property type="entry name" value="GLYCOSYLTRANSFERASE"/>
    <property type="match status" value="1"/>
</dbReference>
<evidence type="ECO:0000256" key="1">
    <source>
        <dbReference type="SAM" id="Phobius"/>
    </source>
</evidence>
<comment type="caution">
    <text evidence="3">The sequence shown here is derived from an EMBL/GenBank/DDBJ whole genome shotgun (WGS) entry which is preliminary data.</text>
</comment>
<evidence type="ECO:0000313" key="4">
    <source>
        <dbReference type="Proteomes" id="UP000751190"/>
    </source>
</evidence>
<reference evidence="3" key="1">
    <citation type="submission" date="2021-05" db="EMBL/GenBank/DDBJ databases">
        <title>The genome of the haptophyte Pavlova lutheri (Diacronema luteri, Pavlovales) - a model for lipid biosynthesis in eukaryotic algae.</title>
        <authorList>
            <person name="Hulatt C.J."/>
            <person name="Posewitz M.C."/>
        </authorList>
    </citation>
    <scope>NUCLEOTIDE SEQUENCE</scope>
    <source>
        <strain evidence="3">NIVA-4/92</strain>
    </source>
</reference>
<feature type="transmembrane region" description="Helical" evidence="1">
    <location>
        <begin position="21"/>
        <end position="41"/>
    </location>
</feature>
<sequence length="453" mass="49662">MTKGARDLFGTRVQLSRVRSRARTVAVLVLAGSVALVFIWLRTLVAPADQPVAGGEPWLKGLGSARDGTITVIVPCFKQRAFIGETLHSLAAQTYPPASITVVDDASPDGCAAEAVRVLLDLRPQRAAQRAALAQWLRNGVDVPAPDFRDDEVLTTEPPSRGVAAARNRAIRLSVSAWICCVDADDLLKPSYFELAMREVAVEPALNLLYANQQFFGESSWRWDVPEWSPQAAVAAGPLPVSALLRRELWSATPYGFDEAQPRGHEDWSLWLQLVRLPVRAKKLPNFLLLYRFRASSKKRTREARNPEVVRLLRTLYPDLYPPRALLDDHAALLAGGLTPEVLADARVSRARASGRSAPALWLGMHSEHAGLLPDAMREYAAAVETRARYDWQPLLRLACLAARLGDQPVNARACGALMQLWSEEQRRWYLRPDDSASAGGCCPAADAAAAAS</sequence>
<keyword evidence="1" id="KW-0812">Transmembrane</keyword>
<dbReference type="InterPro" id="IPR001173">
    <property type="entry name" value="Glyco_trans_2-like"/>
</dbReference>
<dbReference type="Pfam" id="PF00535">
    <property type="entry name" value="Glycos_transf_2"/>
    <property type="match status" value="2"/>
</dbReference>